<protein>
    <submittedName>
        <fullName evidence="1">Uncharacterized protein</fullName>
    </submittedName>
</protein>
<dbReference type="Proteomes" id="UP000275408">
    <property type="component" value="Unassembled WGS sequence"/>
</dbReference>
<dbReference type="AlphaFoldDB" id="A0A3M6V312"/>
<proteinExistence type="predicted"/>
<accession>A0A3M6V312</accession>
<sequence length="110" mass="12910">MISDLKDAKDQVLEGGIMKPFCTRTDAFLLFNYLQLSLFVRVAKPKIELFPHITKAIVVELELADGYSFHKVYDQSSFSLKWIVFGLVRVLTFKRFHGRVFLNLRHFWNV</sequence>
<name>A0A3M6V312_POCDA</name>
<gene>
    <name evidence="1" type="ORF">pdam_00018797</name>
</gene>
<comment type="caution">
    <text evidence="1">The sequence shown here is derived from an EMBL/GenBank/DDBJ whole genome shotgun (WGS) entry which is preliminary data.</text>
</comment>
<feature type="non-terminal residue" evidence="1">
    <location>
        <position position="110"/>
    </location>
</feature>
<organism evidence="1 2">
    <name type="scientific">Pocillopora damicornis</name>
    <name type="common">Cauliflower coral</name>
    <name type="synonym">Millepora damicornis</name>
    <dbReference type="NCBI Taxonomy" id="46731"/>
    <lineage>
        <taxon>Eukaryota</taxon>
        <taxon>Metazoa</taxon>
        <taxon>Cnidaria</taxon>
        <taxon>Anthozoa</taxon>
        <taxon>Hexacorallia</taxon>
        <taxon>Scleractinia</taxon>
        <taxon>Astrocoeniina</taxon>
        <taxon>Pocilloporidae</taxon>
        <taxon>Pocillopora</taxon>
    </lineage>
</organism>
<evidence type="ECO:0000313" key="2">
    <source>
        <dbReference type="Proteomes" id="UP000275408"/>
    </source>
</evidence>
<keyword evidence="2" id="KW-1185">Reference proteome</keyword>
<evidence type="ECO:0000313" key="1">
    <source>
        <dbReference type="EMBL" id="RMX60321.1"/>
    </source>
</evidence>
<dbReference type="EMBL" id="RCHS01000192">
    <property type="protein sequence ID" value="RMX60321.1"/>
    <property type="molecule type" value="Genomic_DNA"/>
</dbReference>
<reference evidence="1 2" key="1">
    <citation type="journal article" date="2018" name="Sci. Rep.">
        <title>Comparative analysis of the Pocillopora damicornis genome highlights role of immune system in coral evolution.</title>
        <authorList>
            <person name="Cunning R."/>
            <person name="Bay R.A."/>
            <person name="Gillette P."/>
            <person name="Baker A.C."/>
            <person name="Traylor-Knowles N."/>
        </authorList>
    </citation>
    <scope>NUCLEOTIDE SEQUENCE [LARGE SCALE GENOMIC DNA]</scope>
    <source>
        <strain evidence="1">RSMAS</strain>
        <tissue evidence="1">Whole animal</tissue>
    </source>
</reference>